<reference evidence="2" key="1">
    <citation type="submission" date="2021-01" db="EMBL/GenBank/DDBJ databases">
        <authorList>
            <person name="Corre E."/>
            <person name="Pelletier E."/>
            <person name="Niang G."/>
            <person name="Scheremetjew M."/>
            <person name="Finn R."/>
            <person name="Kale V."/>
            <person name="Holt S."/>
            <person name="Cochrane G."/>
            <person name="Meng A."/>
            <person name="Brown T."/>
            <person name="Cohen L."/>
        </authorList>
    </citation>
    <scope>NUCLEOTIDE SEQUENCE</scope>
    <source>
        <strain evidence="2">CCMP644</strain>
    </source>
</reference>
<proteinExistence type="predicted"/>
<feature type="region of interest" description="Disordered" evidence="1">
    <location>
        <begin position="1"/>
        <end position="26"/>
    </location>
</feature>
<sequence length="107" mass="11788">MSVPMVTSKISHAEQSSVGPSASSLSRAKKVVYELVACGRLERQHDGEFVTAVLVKRKDLLVQLQRLCIKYKVCCKDTSPKGKQNAIRSSLNQVFNLGARQKAGTWP</sequence>
<name>A0A6U4WYX3_HEMAN</name>
<dbReference type="AlphaFoldDB" id="A0A6U4WYX3"/>
<gene>
    <name evidence="2" type="ORF">HAND00432_LOCUS15961</name>
</gene>
<protein>
    <submittedName>
        <fullName evidence="2">Uncharacterized protein</fullName>
    </submittedName>
</protein>
<evidence type="ECO:0000256" key="1">
    <source>
        <dbReference type="SAM" id="MobiDB-lite"/>
    </source>
</evidence>
<dbReference type="EMBL" id="HBFX01026246">
    <property type="protein sequence ID" value="CAD8962999.1"/>
    <property type="molecule type" value="Transcribed_RNA"/>
</dbReference>
<evidence type="ECO:0000313" key="2">
    <source>
        <dbReference type="EMBL" id="CAD8962999.1"/>
    </source>
</evidence>
<feature type="compositionally biased region" description="Polar residues" evidence="1">
    <location>
        <begin position="8"/>
        <end position="26"/>
    </location>
</feature>
<organism evidence="2">
    <name type="scientific">Hemiselmis andersenii</name>
    <name type="common">Cryptophyte alga</name>
    <dbReference type="NCBI Taxonomy" id="464988"/>
    <lineage>
        <taxon>Eukaryota</taxon>
        <taxon>Cryptophyceae</taxon>
        <taxon>Cryptomonadales</taxon>
        <taxon>Hemiselmidaceae</taxon>
        <taxon>Hemiselmis</taxon>
    </lineage>
</organism>
<accession>A0A6U4WYX3</accession>